<organism evidence="1 2">
    <name type="scientific">Vaccinium darrowii</name>
    <dbReference type="NCBI Taxonomy" id="229202"/>
    <lineage>
        <taxon>Eukaryota</taxon>
        <taxon>Viridiplantae</taxon>
        <taxon>Streptophyta</taxon>
        <taxon>Embryophyta</taxon>
        <taxon>Tracheophyta</taxon>
        <taxon>Spermatophyta</taxon>
        <taxon>Magnoliopsida</taxon>
        <taxon>eudicotyledons</taxon>
        <taxon>Gunneridae</taxon>
        <taxon>Pentapetalae</taxon>
        <taxon>asterids</taxon>
        <taxon>Ericales</taxon>
        <taxon>Ericaceae</taxon>
        <taxon>Vaccinioideae</taxon>
        <taxon>Vaccinieae</taxon>
        <taxon>Vaccinium</taxon>
    </lineage>
</organism>
<gene>
    <name evidence="1" type="ORF">Vadar_030120</name>
</gene>
<keyword evidence="2" id="KW-1185">Reference proteome</keyword>
<evidence type="ECO:0000313" key="2">
    <source>
        <dbReference type="Proteomes" id="UP000828048"/>
    </source>
</evidence>
<protein>
    <submittedName>
        <fullName evidence="1">Uncharacterized protein</fullName>
    </submittedName>
</protein>
<name>A0ACB7X5Q3_9ERIC</name>
<comment type="caution">
    <text evidence="1">The sequence shown here is derived from an EMBL/GenBank/DDBJ whole genome shotgun (WGS) entry which is preliminary data.</text>
</comment>
<proteinExistence type="predicted"/>
<accession>A0ACB7X5Q3</accession>
<sequence>MGSSSSKPNAAAAEAASASSSSSVHSSGRRSRSRVFQSACLRPPSGSNDSDDDEQSQENGCNVSSGRQIKQETDQVKAECYRKVKAEQPDATTCISSSTEYDEWGQSNLSNSVSRAGCSSSIALSTPSLSRSSRFLTRFRLFPSNTSFKLSRTTSLGSSRAYPVSATSFTGSNEDDQLDLHRNEPQRGRNFLPACLITRSPPPPYGDFASGSLEPNLTTSAFGDNLREDHTTSHLNVARDVDNARGEFNVNSHSSRNDDIDSIETRLGDRRMERNVRFSRTLSVGRLRDRVLRRSSFPDFTFSPLEQDREVRDASQQGGTQALSGGTGASASNDNALMSSSSSSSCFNWYAELILRSNFLERRRRIRSQVHALQRLGSRFENLSGHERSCIISGQHRTGHCTCPIRTQNSNSSDDTSARASISRIVMLAEALFEVLDEIHQQSVVILPNVSSTGSVPAPHEVVEALPVKLYSKSPKHLCEEVAQCYICLVEYEGGDSVRILPCNHEFHRSCVDKWLKEIHRVCPLCRGDICGPDTVSSAN</sequence>
<dbReference type="Proteomes" id="UP000828048">
    <property type="component" value="Chromosome 2"/>
</dbReference>
<reference evidence="1 2" key="1">
    <citation type="journal article" date="2021" name="Hortic Res">
        <title>High-quality reference genome and annotation aids understanding of berry development for evergreen blueberry (Vaccinium darrowii).</title>
        <authorList>
            <person name="Yu J."/>
            <person name="Hulse-Kemp A.M."/>
            <person name="Babiker E."/>
            <person name="Staton M."/>
        </authorList>
    </citation>
    <scope>NUCLEOTIDE SEQUENCE [LARGE SCALE GENOMIC DNA]</scope>
    <source>
        <strain evidence="2">cv. NJ 8807/NJ 8810</strain>
        <tissue evidence="1">Young leaf</tissue>
    </source>
</reference>
<dbReference type="EMBL" id="CM037152">
    <property type="protein sequence ID" value="KAH7835815.1"/>
    <property type="molecule type" value="Genomic_DNA"/>
</dbReference>
<evidence type="ECO:0000313" key="1">
    <source>
        <dbReference type="EMBL" id="KAH7835815.1"/>
    </source>
</evidence>